<evidence type="ECO:0000313" key="2">
    <source>
        <dbReference type="EMBL" id="VEN52355.1"/>
    </source>
</evidence>
<organism evidence="2 3">
    <name type="scientific">Callosobruchus maculatus</name>
    <name type="common">Southern cowpea weevil</name>
    <name type="synonym">Pulse bruchid</name>
    <dbReference type="NCBI Taxonomy" id="64391"/>
    <lineage>
        <taxon>Eukaryota</taxon>
        <taxon>Metazoa</taxon>
        <taxon>Ecdysozoa</taxon>
        <taxon>Arthropoda</taxon>
        <taxon>Hexapoda</taxon>
        <taxon>Insecta</taxon>
        <taxon>Pterygota</taxon>
        <taxon>Neoptera</taxon>
        <taxon>Endopterygota</taxon>
        <taxon>Coleoptera</taxon>
        <taxon>Polyphaga</taxon>
        <taxon>Cucujiformia</taxon>
        <taxon>Chrysomeloidea</taxon>
        <taxon>Chrysomelidae</taxon>
        <taxon>Bruchinae</taxon>
        <taxon>Bruchini</taxon>
        <taxon>Callosobruchus</taxon>
    </lineage>
</organism>
<keyword evidence="1" id="KW-0812">Transmembrane</keyword>
<dbReference type="Proteomes" id="UP000410492">
    <property type="component" value="Unassembled WGS sequence"/>
</dbReference>
<gene>
    <name evidence="2" type="ORF">CALMAC_LOCUS12529</name>
</gene>
<dbReference type="PANTHER" id="PTHR28635">
    <property type="entry name" value="TRANSMEMBRANE INNER EAR EXPRESSED PROTEIN"/>
    <property type="match status" value="1"/>
</dbReference>
<keyword evidence="3" id="KW-1185">Reference proteome</keyword>
<dbReference type="Pfam" id="PF16038">
    <property type="entry name" value="TMIE"/>
    <property type="match status" value="1"/>
</dbReference>
<name>A0A653CWR2_CALMS</name>
<keyword evidence="1" id="KW-1133">Transmembrane helix</keyword>
<feature type="transmembrane region" description="Helical" evidence="1">
    <location>
        <begin position="31"/>
        <end position="50"/>
    </location>
</feature>
<dbReference type="OrthoDB" id="6154284at2759"/>
<reference evidence="2 3" key="1">
    <citation type="submission" date="2019-01" db="EMBL/GenBank/DDBJ databases">
        <authorList>
            <person name="Sayadi A."/>
        </authorList>
    </citation>
    <scope>NUCLEOTIDE SEQUENCE [LARGE SCALE GENOMIC DNA]</scope>
</reference>
<evidence type="ECO:0000313" key="3">
    <source>
        <dbReference type="Proteomes" id="UP000410492"/>
    </source>
</evidence>
<keyword evidence="1" id="KW-0472">Membrane</keyword>
<evidence type="ECO:0008006" key="4">
    <source>
        <dbReference type="Google" id="ProtNLM"/>
    </source>
</evidence>
<dbReference type="EMBL" id="CAACVG010009183">
    <property type="protein sequence ID" value="VEN52355.1"/>
    <property type="molecule type" value="Genomic_DNA"/>
</dbReference>
<evidence type="ECO:0000256" key="1">
    <source>
        <dbReference type="SAM" id="Phobius"/>
    </source>
</evidence>
<sequence>MATFYANPEEEHELWIERAAIKELGFRNWHYMFFAFAAITVIIVLMCCCVKIRVPRTKQEIEGDYKRKKLAEKFRQRLKMIRNQDMGTIDLERALEIILDDYKNDNGDIQHQSTLVADESSCAKAQPQQPLRKVMNAVKASMNTKAANA</sequence>
<dbReference type="PANTHER" id="PTHR28635:SF1">
    <property type="entry name" value="TRANSMEMBRANE INNER EAR EXPRESSED PROTEIN"/>
    <property type="match status" value="1"/>
</dbReference>
<accession>A0A653CWR2</accession>
<dbReference type="AlphaFoldDB" id="A0A653CWR2"/>
<dbReference type="InterPro" id="IPR032006">
    <property type="entry name" value="TMIE"/>
</dbReference>
<protein>
    <recommendedName>
        <fullName evidence="4">Transmembrane inner ear expressed protein</fullName>
    </recommendedName>
</protein>
<proteinExistence type="predicted"/>